<evidence type="ECO:0000259" key="12">
    <source>
        <dbReference type="Pfam" id="PF03807"/>
    </source>
</evidence>
<dbReference type="Proteomes" id="UP000001508">
    <property type="component" value="Chromosome"/>
</dbReference>
<proteinExistence type="inferred from homology"/>
<dbReference type="InterPro" id="IPR008927">
    <property type="entry name" value="6-PGluconate_DH-like_C_sf"/>
</dbReference>
<dbReference type="Gene3D" id="3.40.50.720">
    <property type="entry name" value="NAD(P)-binding Rossmann-like Domain"/>
    <property type="match status" value="1"/>
</dbReference>
<dbReference type="InterPro" id="IPR000304">
    <property type="entry name" value="Pyrroline-COOH_reductase"/>
</dbReference>
<evidence type="ECO:0000256" key="10">
    <source>
        <dbReference type="PIRSR" id="PIRSR000193-1"/>
    </source>
</evidence>
<dbReference type="FunCoup" id="D6Z2J7">
    <property type="interactions" value="397"/>
</dbReference>
<dbReference type="SUPFAM" id="SSF48179">
    <property type="entry name" value="6-phosphogluconate dehydrogenase C-terminal domain-like"/>
    <property type="match status" value="1"/>
</dbReference>
<accession>D6Z2J7</accession>
<dbReference type="InParanoid" id="D6Z2J7"/>
<gene>
    <name evidence="8" type="primary">proC</name>
    <name evidence="14" type="ordered locus">DaAHT2_1074</name>
</gene>
<dbReference type="PIRSF" id="PIRSF000193">
    <property type="entry name" value="Pyrrol-5-carb_rd"/>
    <property type="match status" value="1"/>
</dbReference>
<evidence type="ECO:0000256" key="2">
    <source>
        <dbReference type="ARBA" id="ARBA00005525"/>
    </source>
</evidence>
<dbReference type="KEGG" id="dak:DaAHT2_1074"/>
<dbReference type="SUPFAM" id="SSF51735">
    <property type="entry name" value="NAD(P)-binding Rossmann-fold domains"/>
    <property type="match status" value="1"/>
</dbReference>
<comment type="similarity">
    <text evidence="2 8 11">Belongs to the pyrroline-5-carboxylate reductase family.</text>
</comment>
<dbReference type="NCBIfam" id="TIGR00112">
    <property type="entry name" value="proC"/>
    <property type="match status" value="1"/>
</dbReference>
<organism evidence="14 15">
    <name type="scientific">Desulfurivibrio alkaliphilus (strain DSM 19089 / UNIQEM U267 / AHT2)</name>
    <dbReference type="NCBI Taxonomy" id="589865"/>
    <lineage>
        <taxon>Bacteria</taxon>
        <taxon>Pseudomonadati</taxon>
        <taxon>Thermodesulfobacteriota</taxon>
        <taxon>Desulfobulbia</taxon>
        <taxon>Desulfobulbales</taxon>
        <taxon>Desulfobulbaceae</taxon>
        <taxon>Desulfurivibrio</taxon>
    </lineage>
</organism>
<comment type="pathway">
    <text evidence="8 11">Amino-acid biosynthesis; L-proline biosynthesis; L-proline from L-glutamate 5-semialdehyde: step 1/1.</text>
</comment>
<evidence type="ECO:0000313" key="14">
    <source>
        <dbReference type="EMBL" id="ADH85772.1"/>
    </source>
</evidence>
<dbReference type="HOGENOM" id="CLU_042344_3_1_7"/>
<reference evidence="15" key="1">
    <citation type="submission" date="2010-02" db="EMBL/GenBank/DDBJ databases">
        <title>Complete sequence of Desulfurivibrio alkaliphilus AHT2.</title>
        <authorList>
            <consortium name="US DOE Joint Genome Institute"/>
            <person name="Pitluck S."/>
            <person name="Chertkov O."/>
            <person name="Detter J.C."/>
            <person name="Han C."/>
            <person name="Tapia R."/>
            <person name="Larimer F."/>
            <person name="Land M."/>
            <person name="Hauser L."/>
            <person name="Kyrpides N."/>
            <person name="Mikhailova N."/>
            <person name="Sorokin D.Y."/>
            <person name="Muyzer G."/>
            <person name="Woyke T."/>
        </authorList>
    </citation>
    <scope>NUCLEOTIDE SEQUENCE [LARGE SCALE GENOMIC DNA]</scope>
    <source>
        <strain evidence="15">DSM 19089 / UNIQEM U267 / AHT2</strain>
    </source>
</reference>
<feature type="binding site" evidence="10">
    <location>
        <begin position="11"/>
        <end position="16"/>
    </location>
    <ligand>
        <name>NADP(+)</name>
        <dbReference type="ChEBI" id="CHEBI:58349"/>
    </ligand>
</feature>
<dbReference type="Pfam" id="PF14748">
    <property type="entry name" value="P5CR_dimer"/>
    <property type="match status" value="1"/>
</dbReference>
<keyword evidence="15" id="KW-1185">Reference proteome</keyword>
<dbReference type="RefSeq" id="WP_013163301.1">
    <property type="nucleotide sequence ID" value="NC_014216.1"/>
</dbReference>
<evidence type="ECO:0000256" key="3">
    <source>
        <dbReference type="ARBA" id="ARBA00022490"/>
    </source>
</evidence>
<evidence type="ECO:0000313" key="15">
    <source>
        <dbReference type="Proteomes" id="UP000001508"/>
    </source>
</evidence>
<dbReference type="GO" id="GO:0004735">
    <property type="term" value="F:pyrroline-5-carboxylate reductase activity"/>
    <property type="evidence" value="ECO:0007669"/>
    <property type="project" value="UniProtKB-UniRule"/>
</dbReference>
<feature type="domain" description="Pyrroline-5-carboxylate reductase catalytic N-terminal" evidence="12">
    <location>
        <begin position="7"/>
        <end position="103"/>
    </location>
</feature>
<protein>
    <recommendedName>
        <fullName evidence="8 9">Pyrroline-5-carboxylate reductase</fullName>
        <shortName evidence="8">P5C reductase</shortName>
        <shortName evidence="8">P5CR</shortName>
        <ecNumber evidence="8 9">1.5.1.2</ecNumber>
    </recommendedName>
    <alternativeName>
        <fullName evidence="8">PCA reductase</fullName>
    </alternativeName>
</protein>
<dbReference type="GO" id="GO:0055129">
    <property type="term" value="P:L-proline biosynthetic process"/>
    <property type="evidence" value="ECO:0007669"/>
    <property type="project" value="UniProtKB-UniRule"/>
</dbReference>
<dbReference type="HAMAP" id="MF_01925">
    <property type="entry name" value="P5C_reductase"/>
    <property type="match status" value="1"/>
</dbReference>
<dbReference type="Gene3D" id="1.10.3730.10">
    <property type="entry name" value="ProC C-terminal domain-like"/>
    <property type="match status" value="1"/>
</dbReference>
<dbReference type="UniPathway" id="UPA00098">
    <property type="reaction ID" value="UER00361"/>
</dbReference>
<evidence type="ECO:0000256" key="1">
    <source>
        <dbReference type="ARBA" id="ARBA00004496"/>
    </source>
</evidence>
<dbReference type="InterPro" id="IPR053790">
    <property type="entry name" value="P5CR-like_CS"/>
</dbReference>
<dbReference type="EC" id="1.5.1.2" evidence="8 9"/>
<dbReference type="InterPro" id="IPR029036">
    <property type="entry name" value="P5CR_dimer"/>
</dbReference>
<evidence type="ECO:0000256" key="4">
    <source>
        <dbReference type="ARBA" id="ARBA00022605"/>
    </source>
</evidence>
<feature type="binding site" evidence="10">
    <location>
        <begin position="73"/>
        <end position="76"/>
    </location>
    <ligand>
        <name>NADP(+)</name>
        <dbReference type="ChEBI" id="CHEBI:58349"/>
    </ligand>
</feature>
<dbReference type="OrthoDB" id="9805754at2"/>
<evidence type="ECO:0000256" key="8">
    <source>
        <dbReference type="HAMAP-Rule" id="MF_01925"/>
    </source>
</evidence>
<dbReference type="PANTHER" id="PTHR11645">
    <property type="entry name" value="PYRROLINE-5-CARBOXYLATE REDUCTASE"/>
    <property type="match status" value="1"/>
</dbReference>
<dbReference type="PROSITE" id="PS00521">
    <property type="entry name" value="P5CR"/>
    <property type="match status" value="1"/>
</dbReference>
<sequence length="274" mass="28379">MTEKRKKLGFIGGGQMGEALIKGVLAAGLYRSAELVVAEPSEPRRQLLADRYDVPVCQQSGPLWAGCDVLVLAVKPQVMGTVLAQAGPLAGERRQLLISIAAGVSTAFIEEALAPRSVPVVRVMPNTPALVLAGASALCPGRAAGEEDLKLAEGIFAAVGKTVILPETAMDAVTGLSGSGPAYVFTFLESLIDAGVKVGLSREVAAVLARQTIAGSLQLVEESRQSPAELRAMVTSPGGTTIAGLHALERGAFRALIMDAVEAATRRSRELGSN</sequence>
<dbReference type="STRING" id="589865.DaAHT2_1074"/>
<evidence type="ECO:0000256" key="11">
    <source>
        <dbReference type="RuleBase" id="RU003903"/>
    </source>
</evidence>
<keyword evidence="4 8" id="KW-0028">Amino-acid biosynthesis</keyword>
<dbReference type="GO" id="GO:0005737">
    <property type="term" value="C:cytoplasm"/>
    <property type="evidence" value="ECO:0007669"/>
    <property type="project" value="UniProtKB-SubCell"/>
</dbReference>
<evidence type="ECO:0000259" key="13">
    <source>
        <dbReference type="Pfam" id="PF14748"/>
    </source>
</evidence>
<evidence type="ECO:0000256" key="9">
    <source>
        <dbReference type="NCBIfam" id="TIGR00112"/>
    </source>
</evidence>
<dbReference type="EMBL" id="CP001940">
    <property type="protein sequence ID" value="ADH85772.1"/>
    <property type="molecule type" value="Genomic_DNA"/>
</dbReference>
<dbReference type="InterPro" id="IPR036291">
    <property type="entry name" value="NAD(P)-bd_dom_sf"/>
</dbReference>
<keyword evidence="3 8" id="KW-0963">Cytoplasm</keyword>
<name>D6Z2J7_DESAT</name>
<dbReference type="AlphaFoldDB" id="D6Z2J7"/>
<comment type="catalytic activity">
    <reaction evidence="8 11">
        <text>L-proline + NADP(+) = (S)-1-pyrroline-5-carboxylate + NADPH + 2 H(+)</text>
        <dbReference type="Rhea" id="RHEA:14109"/>
        <dbReference type="ChEBI" id="CHEBI:15378"/>
        <dbReference type="ChEBI" id="CHEBI:17388"/>
        <dbReference type="ChEBI" id="CHEBI:57783"/>
        <dbReference type="ChEBI" id="CHEBI:58349"/>
        <dbReference type="ChEBI" id="CHEBI:60039"/>
        <dbReference type="EC" id="1.5.1.2"/>
    </reaction>
</comment>
<dbReference type="eggNOG" id="COG0345">
    <property type="taxonomic scope" value="Bacteria"/>
</dbReference>
<evidence type="ECO:0000256" key="5">
    <source>
        <dbReference type="ARBA" id="ARBA00022650"/>
    </source>
</evidence>
<keyword evidence="7 8" id="KW-0560">Oxidoreductase</keyword>
<dbReference type="Pfam" id="PF03807">
    <property type="entry name" value="F420_oxidored"/>
    <property type="match status" value="1"/>
</dbReference>
<dbReference type="FunFam" id="1.10.3730.10:FF:000001">
    <property type="entry name" value="Pyrroline-5-carboxylate reductase"/>
    <property type="match status" value="1"/>
</dbReference>
<dbReference type="InterPro" id="IPR028939">
    <property type="entry name" value="P5C_Rdtase_cat_N"/>
</dbReference>
<dbReference type="FunFam" id="3.40.50.720:FF:000190">
    <property type="entry name" value="Pyrroline-5-carboxylate reductase"/>
    <property type="match status" value="1"/>
</dbReference>
<feature type="domain" description="Pyrroline-5-carboxylate reductase dimerisation" evidence="13">
    <location>
        <begin position="167"/>
        <end position="271"/>
    </location>
</feature>
<keyword evidence="6 8" id="KW-0521">NADP</keyword>
<evidence type="ECO:0000256" key="7">
    <source>
        <dbReference type="ARBA" id="ARBA00023002"/>
    </source>
</evidence>
<comment type="catalytic activity">
    <reaction evidence="8">
        <text>L-proline + NAD(+) = (S)-1-pyrroline-5-carboxylate + NADH + 2 H(+)</text>
        <dbReference type="Rhea" id="RHEA:14105"/>
        <dbReference type="ChEBI" id="CHEBI:15378"/>
        <dbReference type="ChEBI" id="CHEBI:17388"/>
        <dbReference type="ChEBI" id="CHEBI:57540"/>
        <dbReference type="ChEBI" id="CHEBI:57945"/>
        <dbReference type="ChEBI" id="CHEBI:60039"/>
        <dbReference type="EC" id="1.5.1.2"/>
    </reaction>
</comment>
<comment type="function">
    <text evidence="8">Catalyzes the reduction of 1-pyrroline-5-carboxylate (PCA) to L-proline.</text>
</comment>
<keyword evidence="5 8" id="KW-0641">Proline biosynthesis</keyword>
<comment type="subcellular location">
    <subcellularLocation>
        <location evidence="1 8">Cytoplasm</location>
    </subcellularLocation>
</comment>
<evidence type="ECO:0000256" key="6">
    <source>
        <dbReference type="ARBA" id="ARBA00022857"/>
    </source>
</evidence>
<dbReference type="PANTHER" id="PTHR11645:SF0">
    <property type="entry name" value="PYRROLINE-5-CARBOXYLATE REDUCTASE 3"/>
    <property type="match status" value="1"/>
</dbReference>